<feature type="transmembrane region" description="Helical" evidence="2">
    <location>
        <begin position="299"/>
        <end position="317"/>
    </location>
</feature>
<gene>
    <name evidence="3" type="ORF">SAMN05443248_0061</name>
</gene>
<keyword evidence="2" id="KW-1133">Transmembrane helix</keyword>
<feature type="transmembrane region" description="Helical" evidence="2">
    <location>
        <begin position="269"/>
        <end position="287"/>
    </location>
</feature>
<proteinExistence type="predicted"/>
<sequence>MSTDGDLSTIPRPDRDHDPARSRPARRRNYIRQFAARCWDCILRFALVLWIARVPLATTALGLLFLGLVPQAQDVFVEFAGAPTWWMFFFLFVLFAGWAMPTHYAARMLLDTDTRFQEFLAGETALNRAACLERSSKWVPRALGLLTFVAVLIAICRSYLNLPDLDQKEVIAAVDRSLMEMTVLVVVGAAVFLLYVIRRSRSADLPVLRSIKRINRRLAPLWRMISPGLMDVRGSDDEASRDVGRFILLAIFVIFLGIFGFGADTAGQLFPRAMAVPFILGGWVPFLSNVSGFGRQFRAPLILILFLAISGLVVLIGDNHTVRRVVAAGTVGHAVDVSPIRLDAAVATWMHENGCDGAPATCPRPIIIAAAGGASRAAFFMSTIIGYFMQEAATHGLDPNQVRNRLFAISSVSGGAAGAVMVTAALAAKNDSNDHPCIQKPVDLWWGDTVNNWRDCFEALTSGDFLTSGFFGFAFNDMLPFGFFRDRAAVLEDTWDNRFQAVVTRADQPASLPSCKGLNCPFLTLRPRPGHWIPLLVLNGTSEATGSRIITTALAMTYSPKGECPTADVASDCPLFVQADRFHDLLTTKVGSDAWFGWVGGFERYLLRDAGGDDIRLSTAALNSARFPLISPPGAVRNQDQAIVDRIVDGGYFENYGALGAKELALAVHAAQPQLAPFVIVISNDPNDLLDSSDDSPNAKTQPPAQLGDRVEKARAKVNTTEWLTDISAPVTTIANARSAHGILGVDQLHSTLRDAIPGCDELLIKVRVWPQYGKELSMSWWESAPIQRQLHRQTEGTNDQNQNGTHLDAIWALMKTTSSCAATKP</sequence>
<name>A0A1M5GJ85_9BRAD</name>
<keyword evidence="2" id="KW-0812">Transmembrane</keyword>
<feature type="compositionally biased region" description="Basic and acidic residues" evidence="1">
    <location>
        <begin position="12"/>
        <end position="21"/>
    </location>
</feature>
<evidence type="ECO:0000313" key="3">
    <source>
        <dbReference type="EMBL" id="SHG03810.1"/>
    </source>
</evidence>
<evidence type="ECO:0000313" key="4">
    <source>
        <dbReference type="Proteomes" id="UP000189796"/>
    </source>
</evidence>
<feature type="transmembrane region" description="Helical" evidence="2">
    <location>
        <begin position="42"/>
        <end position="65"/>
    </location>
</feature>
<accession>A0A1M5GJ85</accession>
<feature type="region of interest" description="Disordered" evidence="1">
    <location>
        <begin position="690"/>
        <end position="712"/>
    </location>
</feature>
<evidence type="ECO:0008006" key="5">
    <source>
        <dbReference type="Google" id="ProtNLM"/>
    </source>
</evidence>
<feature type="transmembrane region" description="Helical" evidence="2">
    <location>
        <begin position="85"/>
        <end position="106"/>
    </location>
</feature>
<feature type="transmembrane region" description="Helical" evidence="2">
    <location>
        <begin position="406"/>
        <end position="428"/>
    </location>
</feature>
<feature type="transmembrane region" description="Helical" evidence="2">
    <location>
        <begin position="243"/>
        <end position="263"/>
    </location>
</feature>
<dbReference type="AlphaFoldDB" id="A0A1M5GJ85"/>
<dbReference type="Proteomes" id="UP000189796">
    <property type="component" value="Chromosome I"/>
</dbReference>
<feature type="transmembrane region" description="Helical" evidence="2">
    <location>
        <begin position="142"/>
        <end position="160"/>
    </location>
</feature>
<feature type="transmembrane region" description="Helical" evidence="2">
    <location>
        <begin position="180"/>
        <end position="197"/>
    </location>
</feature>
<feature type="transmembrane region" description="Helical" evidence="2">
    <location>
        <begin position="366"/>
        <end position="385"/>
    </location>
</feature>
<evidence type="ECO:0000256" key="1">
    <source>
        <dbReference type="SAM" id="MobiDB-lite"/>
    </source>
</evidence>
<keyword evidence="2" id="KW-0472">Membrane</keyword>
<protein>
    <recommendedName>
        <fullName evidence="5">Patatin-like phospholipase</fullName>
    </recommendedName>
</protein>
<organism evidence="3 4">
    <name type="scientific">Bradyrhizobium erythrophlei</name>
    <dbReference type="NCBI Taxonomy" id="1437360"/>
    <lineage>
        <taxon>Bacteria</taxon>
        <taxon>Pseudomonadati</taxon>
        <taxon>Pseudomonadota</taxon>
        <taxon>Alphaproteobacteria</taxon>
        <taxon>Hyphomicrobiales</taxon>
        <taxon>Nitrobacteraceae</taxon>
        <taxon>Bradyrhizobium</taxon>
    </lineage>
</organism>
<dbReference type="RefSeq" id="WP_079599516.1">
    <property type="nucleotide sequence ID" value="NZ_LT670817.1"/>
</dbReference>
<reference evidence="3 4" key="1">
    <citation type="submission" date="2016-11" db="EMBL/GenBank/DDBJ databases">
        <authorList>
            <person name="Jaros S."/>
            <person name="Januszkiewicz K."/>
            <person name="Wedrychowicz H."/>
        </authorList>
    </citation>
    <scope>NUCLEOTIDE SEQUENCE [LARGE SCALE GENOMIC DNA]</scope>
    <source>
        <strain evidence="3 4">GAS138</strain>
    </source>
</reference>
<evidence type="ECO:0000256" key="2">
    <source>
        <dbReference type="SAM" id="Phobius"/>
    </source>
</evidence>
<dbReference type="EMBL" id="LT670817">
    <property type="protein sequence ID" value="SHG03810.1"/>
    <property type="molecule type" value="Genomic_DNA"/>
</dbReference>
<feature type="region of interest" description="Disordered" evidence="1">
    <location>
        <begin position="1"/>
        <end position="23"/>
    </location>
</feature>
<dbReference type="OrthoDB" id="581211at2"/>